<keyword evidence="1" id="KW-1133">Transmembrane helix</keyword>
<feature type="transmembrane region" description="Helical" evidence="1">
    <location>
        <begin position="72"/>
        <end position="89"/>
    </location>
</feature>
<organism evidence="2 3">
    <name type="scientific">Winslowiella toletana</name>
    <dbReference type="NCBI Taxonomy" id="92490"/>
    <lineage>
        <taxon>Bacteria</taxon>
        <taxon>Pseudomonadati</taxon>
        <taxon>Pseudomonadota</taxon>
        <taxon>Gammaproteobacteria</taxon>
        <taxon>Enterobacterales</taxon>
        <taxon>Erwiniaceae</taxon>
        <taxon>Winslowiella</taxon>
    </lineage>
</organism>
<feature type="transmembrane region" description="Helical" evidence="1">
    <location>
        <begin position="42"/>
        <end position="60"/>
    </location>
</feature>
<accession>A0ABS4P9Z0</accession>
<keyword evidence="3" id="KW-1185">Reference proteome</keyword>
<dbReference type="Proteomes" id="UP001195624">
    <property type="component" value="Unassembled WGS sequence"/>
</dbReference>
<dbReference type="EMBL" id="JAGGMQ010000001">
    <property type="protein sequence ID" value="MBP2169440.1"/>
    <property type="molecule type" value="Genomic_DNA"/>
</dbReference>
<evidence type="ECO:0000313" key="2">
    <source>
        <dbReference type="EMBL" id="MBP2169440.1"/>
    </source>
</evidence>
<gene>
    <name evidence="2" type="ORF">J2125_002632</name>
</gene>
<keyword evidence="1" id="KW-0812">Transmembrane</keyword>
<comment type="caution">
    <text evidence="2">The sequence shown here is derived from an EMBL/GenBank/DDBJ whole genome shotgun (WGS) entry which is preliminary data.</text>
</comment>
<sequence length="101" mass="11519">MDKMDIAMSGTAGVTKIDIKEEEKQYSLTLKETDRLLFAKQVLLFIFIFSLCIVLLAAFFPDNELIKQMVDLIKIGVLPLITLIVSFYFPQSIKDSQRAEN</sequence>
<evidence type="ECO:0000313" key="3">
    <source>
        <dbReference type="Proteomes" id="UP001195624"/>
    </source>
</evidence>
<reference evidence="3" key="1">
    <citation type="submission" date="2023-07" db="EMBL/GenBank/DDBJ databases">
        <title>Genome mining of underrepresented organisms for secondary metabolites.</title>
        <authorList>
            <person name="D'Agostino P.M."/>
        </authorList>
    </citation>
    <scope>NUCLEOTIDE SEQUENCE [LARGE SCALE GENOMIC DNA]</scope>
    <source>
        <strain evidence="3">WS4403</strain>
    </source>
</reference>
<name>A0ABS4P9Z0_9GAMM</name>
<protein>
    <submittedName>
        <fullName evidence="2">Membrane-anchored protein</fullName>
    </submittedName>
</protein>
<keyword evidence="1" id="KW-0472">Membrane</keyword>
<dbReference type="RefSeq" id="WP_017798962.1">
    <property type="nucleotide sequence ID" value="NZ_JAGGMQ010000001.1"/>
</dbReference>
<proteinExistence type="predicted"/>
<evidence type="ECO:0000256" key="1">
    <source>
        <dbReference type="SAM" id="Phobius"/>
    </source>
</evidence>